<gene>
    <name evidence="4" type="ORF">AVEN_205420_1</name>
</gene>
<comment type="caution">
    <text evidence="4">The sequence shown here is derived from an EMBL/GenBank/DDBJ whole genome shotgun (WGS) entry which is preliminary data.</text>
</comment>
<sequence length="142" mass="16124">MIVSFQLLCCLCSLVLYAYFRYCDPMTSSNKPIHSADQNYTNYIYSNATATPFNTTTTDEVNTFHISYMWVSTIAMIACLIIGYFGSFIISLCSGKSQDVPEIYLSPIRNRLASKNLKNKSSGRKPKNEVEIKHNSKDETKF</sequence>
<accession>A0A4Y2RTW7</accession>
<dbReference type="OrthoDB" id="10337397at2759"/>
<proteinExistence type="predicted"/>
<protein>
    <submittedName>
        <fullName evidence="4">Uncharacterized protein</fullName>
    </submittedName>
</protein>
<keyword evidence="2" id="KW-1133">Transmembrane helix</keyword>
<feature type="signal peptide" evidence="3">
    <location>
        <begin position="1"/>
        <end position="25"/>
    </location>
</feature>
<feature type="transmembrane region" description="Helical" evidence="2">
    <location>
        <begin position="68"/>
        <end position="90"/>
    </location>
</feature>
<feature type="compositionally biased region" description="Basic and acidic residues" evidence="1">
    <location>
        <begin position="126"/>
        <end position="142"/>
    </location>
</feature>
<feature type="region of interest" description="Disordered" evidence="1">
    <location>
        <begin position="115"/>
        <end position="142"/>
    </location>
</feature>
<evidence type="ECO:0000313" key="5">
    <source>
        <dbReference type="Proteomes" id="UP000499080"/>
    </source>
</evidence>
<evidence type="ECO:0000256" key="2">
    <source>
        <dbReference type="SAM" id="Phobius"/>
    </source>
</evidence>
<keyword evidence="5" id="KW-1185">Reference proteome</keyword>
<dbReference type="EMBL" id="BGPR01018282">
    <property type="protein sequence ID" value="GBN78719.1"/>
    <property type="molecule type" value="Genomic_DNA"/>
</dbReference>
<reference evidence="4 5" key="1">
    <citation type="journal article" date="2019" name="Sci. Rep.">
        <title>Orb-weaving spider Araneus ventricosus genome elucidates the spidroin gene catalogue.</title>
        <authorList>
            <person name="Kono N."/>
            <person name="Nakamura H."/>
            <person name="Ohtoshi R."/>
            <person name="Moran D.A.P."/>
            <person name="Shinohara A."/>
            <person name="Yoshida Y."/>
            <person name="Fujiwara M."/>
            <person name="Mori M."/>
            <person name="Tomita M."/>
            <person name="Arakawa K."/>
        </authorList>
    </citation>
    <scope>NUCLEOTIDE SEQUENCE [LARGE SCALE GENOMIC DNA]</scope>
</reference>
<evidence type="ECO:0000256" key="1">
    <source>
        <dbReference type="SAM" id="MobiDB-lite"/>
    </source>
</evidence>
<evidence type="ECO:0000313" key="4">
    <source>
        <dbReference type="EMBL" id="GBN78719.1"/>
    </source>
</evidence>
<dbReference type="Proteomes" id="UP000499080">
    <property type="component" value="Unassembled WGS sequence"/>
</dbReference>
<keyword evidence="2" id="KW-0812">Transmembrane</keyword>
<keyword evidence="2" id="KW-0472">Membrane</keyword>
<keyword evidence="3" id="KW-0732">Signal</keyword>
<dbReference type="AlphaFoldDB" id="A0A4Y2RTW7"/>
<organism evidence="4 5">
    <name type="scientific">Araneus ventricosus</name>
    <name type="common">Orbweaver spider</name>
    <name type="synonym">Epeira ventricosa</name>
    <dbReference type="NCBI Taxonomy" id="182803"/>
    <lineage>
        <taxon>Eukaryota</taxon>
        <taxon>Metazoa</taxon>
        <taxon>Ecdysozoa</taxon>
        <taxon>Arthropoda</taxon>
        <taxon>Chelicerata</taxon>
        <taxon>Arachnida</taxon>
        <taxon>Araneae</taxon>
        <taxon>Araneomorphae</taxon>
        <taxon>Entelegynae</taxon>
        <taxon>Araneoidea</taxon>
        <taxon>Araneidae</taxon>
        <taxon>Araneus</taxon>
    </lineage>
</organism>
<feature type="chain" id="PRO_5021392743" evidence="3">
    <location>
        <begin position="26"/>
        <end position="142"/>
    </location>
</feature>
<evidence type="ECO:0000256" key="3">
    <source>
        <dbReference type="SAM" id="SignalP"/>
    </source>
</evidence>
<name>A0A4Y2RTW7_ARAVE</name>